<dbReference type="Proteomes" id="UP000681162">
    <property type="component" value="Unassembled WGS sequence"/>
</dbReference>
<organism evidence="1 2">
    <name type="scientific">Paenibacillus antibioticophila</name>
    <dbReference type="NCBI Taxonomy" id="1274374"/>
    <lineage>
        <taxon>Bacteria</taxon>
        <taxon>Bacillati</taxon>
        <taxon>Bacillota</taxon>
        <taxon>Bacilli</taxon>
        <taxon>Bacillales</taxon>
        <taxon>Paenibacillaceae</taxon>
        <taxon>Paenibacillus</taxon>
    </lineage>
</organism>
<evidence type="ECO:0000313" key="2">
    <source>
        <dbReference type="Proteomes" id="UP000681162"/>
    </source>
</evidence>
<dbReference type="AlphaFoldDB" id="A0A919XNG6"/>
<gene>
    <name evidence="1" type="ORF">J41TS12_03370</name>
</gene>
<dbReference type="EMBL" id="BORR01000001">
    <property type="protein sequence ID" value="GIO35476.1"/>
    <property type="molecule type" value="Genomic_DNA"/>
</dbReference>
<keyword evidence="2" id="KW-1185">Reference proteome</keyword>
<proteinExistence type="predicted"/>
<dbReference type="SUPFAM" id="SSF53335">
    <property type="entry name" value="S-adenosyl-L-methionine-dependent methyltransferases"/>
    <property type="match status" value="1"/>
</dbReference>
<evidence type="ECO:0008006" key="3">
    <source>
        <dbReference type="Google" id="ProtNLM"/>
    </source>
</evidence>
<comment type="caution">
    <text evidence="1">The sequence shown here is derived from an EMBL/GenBank/DDBJ whole genome shotgun (WGS) entry which is preliminary data.</text>
</comment>
<evidence type="ECO:0000313" key="1">
    <source>
        <dbReference type="EMBL" id="GIO35476.1"/>
    </source>
</evidence>
<reference evidence="1 2" key="1">
    <citation type="submission" date="2021-03" db="EMBL/GenBank/DDBJ databases">
        <title>Antimicrobial resistance genes in bacteria isolated from Japanese honey, and their potential for conferring macrolide and lincosamide resistance in the American foulbrood pathogen Paenibacillus larvae.</title>
        <authorList>
            <person name="Okamoto M."/>
            <person name="Kumagai M."/>
            <person name="Kanamori H."/>
            <person name="Takamatsu D."/>
        </authorList>
    </citation>
    <scope>NUCLEOTIDE SEQUENCE [LARGE SCALE GENOMIC DNA]</scope>
    <source>
        <strain evidence="1 2">J41TS12</strain>
    </source>
</reference>
<accession>A0A919XNG6</accession>
<dbReference type="Gene3D" id="3.40.50.150">
    <property type="entry name" value="Vaccinia Virus protein VP39"/>
    <property type="match status" value="1"/>
</dbReference>
<dbReference type="InterPro" id="IPR029063">
    <property type="entry name" value="SAM-dependent_MTases_sf"/>
</dbReference>
<sequence length="71" mass="7854">MDRSRFSAIAHRHHDFSNPLSSAKLMGIIQKTSLQPQAKVIDIGAGKCELLIRLVEQYQVTATGIELYEGA</sequence>
<protein>
    <recommendedName>
        <fullName evidence="3">SAM-dependent methyltransferase</fullName>
    </recommendedName>
</protein>
<name>A0A919XNG6_9BACL</name>
<dbReference type="RefSeq" id="WP_212937893.1">
    <property type="nucleotide sequence ID" value="NZ_BORR01000001.1"/>
</dbReference>